<name>A0A8K0KR33_LADFU</name>
<reference evidence="2" key="1">
    <citation type="submission" date="2013-04" db="EMBL/GenBank/DDBJ databases">
        <authorList>
            <person name="Qu J."/>
            <person name="Murali S.C."/>
            <person name="Bandaranaike D."/>
            <person name="Bellair M."/>
            <person name="Blankenburg K."/>
            <person name="Chao H."/>
            <person name="Dinh H."/>
            <person name="Doddapaneni H."/>
            <person name="Downs B."/>
            <person name="Dugan-Rocha S."/>
            <person name="Elkadiri S."/>
            <person name="Gnanaolivu R.D."/>
            <person name="Hernandez B."/>
            <person name="Javaid M."/>
            <person name="Jayaseelan J.C."/>
            <person name="Lee S."/>
            <person name="Li M."/>
            <person name="Ming W."/>
            <person name="Munidasa M."/>
            <person name="Muniz J."/>
            <person name="Nguyen L."/>
            <person name="Ongeri F."/>
            <person name="Osuji N."/>
            <person name="Pu L.-L."/>
            <person name="Puazo M."/>
            <person name="Qu C."/>
            <person name="Quiroz J."/>
            <person name="Raj R."/>
            <person name="Weissenberger G."/>
            <person name="Xin Y."/>
            <person name="Zou X."/>
            <person name="Han Y."/>
            <person name="Richards S."/>
            <person name="Worley K."/>
            <person name="Muzny D."/>
            <person name="Gibbs R."/>
        </authorList>
    </citation>
    <scope>NUCLEOTIDE SEQUENCE</scope>
    <source>
        <strain evidence="2">Sampled in the wild</strain>
    </source>
</reference>
<evidence type="ECO:0000313" key="3">
    <source>
        <dbReference type="Proteomes" id="UP000792457"/>
    </source>
</evidence>
<feature type="domain" description="Dynein regulatory complex subunit 7 C-terminal" evidence="1">
    <location>
        <begin position="68"/>
        <end position="175"/>
    </location>
</feature>
<sequence>MASLLKMRAYENESPRQNISIFDVERNLEAREGLKEKELQRKQECDREVEDVVDYLAPYLALLGNPAEINKQQALQIRDDCLFDYRKLLSVRGDKIQKMLNLEKHNLSEKQKWFEENQHILTRTEKEAYSIYCSNKIFHIHTMEMRLQKHQAQFSIRCKKLENYLKNDSRLSILYK</sequence>
<gene>
    <name evidence="2" type="ORF">J437_LFUL017893</name>
</gene>
<dbReference type="EMBL" id="KZ309332">
    <property type="protein sequence ID" value="KAG8238316.1"/>
    <property type="molecule type" value="Genomic_DNA"/>
</dbReference>
<dbReference type="Proteomes" id="UP000792457">
    <property type="component" value="Unassembled WGS sequence"/>
</dbReference>
<organism evidence="2 3">
    <name type="scientific">Ladona fulva</name>
    <name type="common">Scarce chaser dragonfly</name>
    <name type="synonym">Libellula fulva</name>
    <dbReference type="NCBI Taxonomy" id="123851"/>
    <lineage>
        <taxon>Eukaryota</taxon>
        <taxon>Metazoa</taxon>
        <taxon>Ecdysozoa</taxon>
        <taxon>Arthropoda</taxon>
        <taxon>Hexapoda</taxon>
        <taxon>Insecta</taxon>
        <taxon>Pterygota</taxon>
        <taxon>Palaeoptera</taxon>
        <taxon>Odonata</taxon>
        <taxon>Epiprocta</taxon>
        <taxon>Anisoptera</taxon>
        <taxon>Libelluloidea</taxon>
        <taxon>Libellulidae</taxon>
        <taxon>Ladona</taxon>
    </lineage>
</organism>
<dbReference type="InterPro" id="IPR056292">
    <property type="entry name" value="DRC7_C"/>
</dbReference>
<dbReference type="Pfam" id="PF24671">
    <property type="entry name" value="DRC7_C"/>
    <property type="match status" value="1"/>
</dbReference>
<dbReference type="PANTHER" id="PTHR35249">
    <property type="entry name" value="DYNEIN REGULATORY COMPLEX SUBUNIT 7"/>
    <property type="match status" value="1"/>
</dbReference>
<evidence type="ECO:0000259" key="1">
    <source>
        <dbReference type="Pfam" id="PF24671"/>
    </source>
</evidence>
<dbReference type="OrthoDB" id="10262874at2759"/>
<protein>
    <recommendedName>
        <fullName evidence="1">Dynein regulatory complex subunit 7 C-terminal domain-containing protein</fullName>
    </recommendedName>
</protein>
<comment type="caution">
    <text evidence="2">The sequence shown here is derived from an EMBL/GenBank/DDBJ whole genome shotgun (WGS) entry which is preliminary data.</text>
</comment>
<evidence type="ECO:0000313" key="2">
    <source>
        <dbReference type="EMBL" id="KAG8238316.1"/>
    </source>
</evidence>
<dbReference type="InterPro" id="IPR033551">
    <property type="entry name" value="DRC7/lobo"/>
</dbReference>
<dbReference type="GO" id="GO:0030317">
    <property type="term" value="P:flagellated sperm motility"/>
    <property type="evidence" value="ECO:0007669"/>
    <property type="project" value="TreeGrafter"/>
</dbReference>
<proteinExistence type="predicted"/>
<dbReference type="AlphaFoldDB" id="A0A8K0KR33"/>
<accession>A0A8K0KR33</accession>
<reference evidence="2" key="2">
    <citation type="submission" date="2017-10" db="EMBL/GenBank/DDBJ databases">
        <title>Ladona fulva Genome sequencing and assembly.</title>
        <authorList>
            <person name="Murali S."/>
            <person name="Richards S."/>
            <person name="Bandaranaike D."/>
            <person name="Bellair M."/>
            <person name="Blankenburg K."/>
            <person name="Chao H."/>
            <person name="Dinh H."/>
            <person name="Doddapaneni H."/>
            <person name="Dugan-Rocha S."/>
            <person name="Elkadiri S."/>
            <person name="Gnanaolivu R."/>
            <person name="Hernandez B."/>
            <person name="Skinner E."/>
            <person name="Javaid M."/>
            <person name="Lee S."/>
            <person name="Li M."/>
            <person name="Ming W."/>
            <person name="Munidasa M."/>
            <person name="Muniz J."/>
            <person name="Nguyen L."/>
            <person name="Hughes D."/>
            <person name="Osuji N."/>
            <person name="Pu L.-L."/>
            <person name="Puazo M."/>
            <person name="Qu C."/>
            <person name="Quiroz J."/>
            <person name="Raj R."/>
            <person name="Weissenberger G."/>
            <person name="Xin Y."/>
            <person name="Zou X."/>
            <person name="Han Y."/>
            <person name="Worley K."/>
            <person name="Muzny D."/>
            <person name="Gibbs R."/>
        </authorList>
    </citation>
    <scope>NUCLEOTIDE SEQUENCE</scope>
    <source>
        <strain evidence="2">Sampled in the wild</strain>
    </source>
</reference>
<dbReference type="PANTHER" id="PTHR35249:SF2">
    <property type="entry name" value="DYNEIN REGULATORY COMPLEX SUBUNIT 7"/>
    <property type="match status" value="1"/>
</dbReference>
<keyword evidence="3" id="KW-1185">Reference proteome</keyword>
<dbReference type="GO" id="GO:0031514">
    <property type="term" value="C:motile cilium"/>
    <property type="evidence" value="ECO:0007669"/>
    <property type="project" value="TreeGrafter"/>
</dbReference>